<dbReference type="EMBL" id="MCFI01000025">
    <property type="protein sequence ID" value="ORY75786.1"/>
    <property type="molecule type" value="Genomic_DNA"/>
</dbReference>
<dbReference type="Proteomes" id="UP000193685">
    <property type="component" value="Unassembled WGS sequence"/>
</dbReference>
<evidence type="ECO:0000313" key="1">
    <source>
        <dbReference type="EMBL" id="ORY75786.1"/>
    </source>
</evidence>
<dbReference type="RefSeq" id="XP_040722434.1">
    <property type="nucleotide sequence ID" value="XM_040870129.1"/>
</dbReference>
<gene>
    <name evidence="1" type="ORF">BCR37DRAFT_383922</name>
</gene>
<organism evidence="1 2">
    <name type="scientific">Protomyces lactucae-debilis</name>
    <dbReference type="NCBI Taxonomy" id="2754530"/>
    <lineage>
        <taxon>Eukaryota</taxon>
        <taxon>Fungi</taxon>
        <taxon>Dikarya</taxon>
        <taxon>Ascomycota</taxon>
        <taxon>Taphrinomycotina</taxon>
        <taxon>Taphrinomycetes</taxon>
        <taxon>Taphrinales</taxon>
        <taxon>Protomycetaceae</taxon>
        <taxon>Protomyces</taxon>
    </lineage>
</organism>
<name>A0A1Y2EXD7_PROLT</name>
<comment type="caution">
    <text evidence="1">The sequence shown here is derived from an EMBL/GenBank/DDBJ whole genome shotgun (WGS) entry which is preliminary data.</text>
</comment>
<evidence type="ECO:0000313" key="2">
    <source>
        <dbReference type="Proteomes" id="UP000193685"/>
    </source>
</evidence>
<reference evidence="1 2" key="1">
    <citation type="submission" date="2016-07" db="EMBL/GenBank/DDBJ databases">
        <title>Pervasive Adenine N6-methylation of Active Genes in Fungi.</title>
        <authorList>
            <consortium name="DOE Joint Genome Institute"/>
            <person name="Mondo S.J."/>
            <person name="Dannebaum R.O."/>
            <person name="Kuo R.C."/>
            <person name="Labutti K."/>
            <person name="Haridas S."/>
            <person name="Kuo A."/>
            <person name="Salamov A."/>
            <person name="Ahrendt S.R."/>
            <person name="Lipzen A."/>
            <person name="Sullivan W."/>
            <person name="Andreopoulos W.B."/>
            <person name="Clum A."/>
            <person name="Lindquist E."/>
            <person name="Daum C."/>
            <person name="Ramamoorthy G.K."/>
            <person name="Gryganskyi A."/>
            <person name="Culley D."/>
            <person name="Magnuson J.K."/>
            <person name="James T.Y."/>
            <person name="O'Malley M.A."/>
            <person name="Stajich J.E."/>
            <person name="Spatafora J.W."/>
            <person name="Visel A."/>
            <person name="Grigoriev I.V."/>
        </authorList>
    </citation>
    <scope>NUCLEOTIDE SEQUENCE [LARGE SCALE GENOMIC DNA]</scope>
    <source>
        <strain evidence="1 2">12-1054</strain>
    </source>
</reference>
<keyword evidence="2" id="KW-1185">Reference proteome</keyword>
<protein>
    <submittedName>
        <fullName evidence="1">Uncharacterized protein</fullName>
    </submittedName>
</protein>
<dbReference type="AlphaFoldDB" id="A0A1Y2EXD7"/>
<dbReference type="GeneID" id="63786728"/>
<sequence length="126" mass="13725">MVIRPFSTSLLGFSNSIRALHSGEGEFGLFEQCTMQVQQTAEVSKGAKLTLKAQAAMSPSLECVAETSSMRYAQYVSGSQCEEEHGASQITVYYPATNSSSHLQRGMKFADSLYVPLVRCTPCRVS</sequence>
<proteinExistence type="predicted"/>
<accession>A0A1Y2EXD7</accession>